<reference evidence="1" key="2">
    <citation type="submission" date="2023-05" db="EMBL/GenBank/DDBJ databases">
        <authorList>
            <person name="Schelkunov M.I."/>
        </authorList>
    </citation>
    <scope>NUCLEOTIDE SEQUENCE</scope>
    <source>
        <strain evidence="1">Hsosn_3</strain>
        <tissue evidence="1">Leaf</tissue>
    </source>
</reference>
<keyword evidence="2" id="KW-1185">Reference proteome</keyword>
<sequence length="374" mass="43713">MTYSPTKEFGEAPVEKSSPIKKFAFHCRDYGDFQTEPSRYGFFSITEGCAGKRRDTFEVKEILMLNPKEKIILIVQPYSMSLTEFLGGCPISERKVHRFGSVVEHPTEIVKSVIQGIVTVVFNLNKSKKSHSYLLNTDNLVLQFEDYEPYSRYVCDRTTKTYDMFEDLVNAGYNVAPRVHVHLVHIKEDENKMDDSEALWKLIFNVILQVDDNNASLPSEWLHFYDLFFHTPLNYELISCHSCMWGTNKRIRFYRSLNDLYYKSSDSIHFKVHSLLRSLMILKTDWLSLVDGDYVLMKIRDRAKRPYVSYYVSSLISYFRNVVEHADEVAKTLTIAEEGSQYSDLRYLDYRLDLLFPNLLIELHSSLLSIGYVY</sequence>
<gene>
    <name evidence="1" type="ORF">POM88_034680</name>
</gene>
<dbReference type="AlphaFoldDB" id="A0AAD8HKS8"/>
<reference evidence="1" key="1">
    <citation type="submission" date="2023-02" db="EMBL/GenBank/DDBJ databases">
        <title>Genome of toxic invasive species Heracleum sosnowskyi carries increased number of genes despite the absence of recent whole-genome duplications.</title>
        <authorList>
            <person name="Schelkunov M."/>
            <person name="Shtratnikova V."/>
            <person name="Makarenko M."/>
            <person name="Klepikova A."/>
            <person name="Omelchenko D."/>
            <person name="Novikova G."/>
            <person name="Obukhova E."/>
            <person name="Bogdanov V."/>
            <person name="Penin A."/>
            <person name="Logacheva M."/>
        </authorList>
    </citation>
    <scope>NUCLEOTIDE SEQUENCE</scope>
    <source>
        <strain evidence="1">Hsosn_3</strain>
        <tissue evidence="1">Leaf</tissue>
    </source>
</reference>
<accession>A0AAD8HKS8</accession>
<proteinExistence type="predicted"/>
<dbReference type="Proteomes" id="UP001237642">
    <property type="component" value="Unassembled WGS sequence"/>
</dbReference>
<evidence type="ECO:0000313" key="1">
    <source>
        <dbReference type="EMBL" id="KAK1368588.1"/>
    </source>
</evidence>
<dbReference type="EMBL" id="JAUIZM010000008">
    <property type="protein sequence ID" value="KAK1368588.1"/>
    <property type="molecule type" value="Genomic_DNA"/>
</dbReference>
<protein>
    <submittedName>
        <fullName evidence="1">Uncharacterized protein</fullName>
    </submittedName>
</protein>
<evidence type="ECO:0000313" key="2">
    <source>
        <dbReference type="Proteomes" id="UP001237642"/>
    </source>
</evidence>
<organism evidence="1 2">
    <name type="scientific">Heracleum sosnowskyi</name>
    <dbReference type="NCBI Taxonomy" id="360622"/>
    <lineage>
        <taxon>Eukaryota</taxon>
        <taxon>Viridiplantae</taxon>
        <taxon>Streptophyta</taxon>
        <taxon>Embryophyta</taxon>
        <taxon>Tracheophyta</taxon>
        <taxon>Spermatophyta</taxon>
        <taxon>Magnoliopsida</taxon>
        <taxon>eudicotyledons</taxon>
        <taxon>Gunneridae</taxon>
        <taxon>Pentapetalae</taxon>
        <taxon>asterids</taxon>
        <taxon>campanulids</taxon>
        <taxon>Apiales</taxon>
        <taxon>Apiaceae</taxon>
        <taxon>Apioideae</taxon>
        <taxon>apioid superclade</taxon>
        <taxon>Tordylieae</taxon>
        <taxon>Tordyliinae</taxon>
        <taxon>Heracleum</taxon>
    </lineage>
</organism>
<name>A0AAD8HKS8_9APIA</name>
<comment type="caution">
    <text evidence="1">The sequence shown here is derived from an EMBL/GenBank/DDBJ whole genome shotgun (WGS) entry which is preliminary data.</text>
</comment>